<dbReference type="EMBL" id="PZQS01000003">
    <property type="protein sequence ID" value="PVD34508.1"/>
    <property type="molecule type" value="Genomic_DNA"/>
</dbReference>
<proteinExistence type="predicted"/>
<reference evidence="1 2" key="1">
    <citation type="submission" date="2018-04" db="EMBL/GenBank/DDBJ databases">
        <title>The genome of golden apple snail Pomacea canaliculata provides insight into stress tolerance and invasive adaptation.</title>
        <authorList>
            <person name="Liu C."/>
            <person name="Liu B."/>
            <person name="Ren Y."/>
            <person name="Zhang Y."/>
            <person name="Wang H."/>
            <person name="Li S."/>
            <person name="Jiang F."/>
            <person name="Yin L."/>
            <person name="Zhang G."/>
            <person name="Qian W."/>
            <person name="Fan W."/>
        </authorList>
    </citation>
    <scope>NUCLEOTIDE SEQUENCE [LARGE SCALE GENOMIC DNA]</scope>
    <source>
        <strain evidence="1">SZHN2017</strain>
        <tissue evidence="1">Muscle</tissue>
    </source>
</reference>
<evidence type="ECO:0000313" key="1">
    <source>
        <dbReference type="EMBL" id="PVD34508.1"/>
    </source>
</evidence>
<name>A0A2T7PM51_POMCA</name>
<dbReference type="Proteomes" id="UP000245119">
    <property type="component" value="Linkage Group LG3"/>
</dbReference>
<organism evidence="1 2">
    <name type="scientific">Pomacea canaliculata</name>
    <name type="common">Golden apple snail</name>
    <dbReference type="NCBI Taxonomy" id="400727"/>
    <lineage>
        <taxon>Eukaryota</taxon>
        <taxon>Metazoa</taxon>
        <taxon>Spiralia</taxon>
        <taxon>Lophotrochozoa</taxon>
        <taxon>Mollusca</taxon>
        <taxon>Gastropoda</taxon>
        <taxon>Caenogastropoda</taxon>
        <taxon>Architaenioglossa</taxon>
        <taxon>Ampullarioidea</taxon>
        <taxon>Ampullariidae</taxon>
        <taxon>Pomacea</taxon>
    </lineage>
</organism>
<evidence type="ECO:0000313" key="2">
    <source>
        <dbReference type="Proteomes" id="UP000245119"/>
    </source>
</evidence>
<dbReference type="AlphaFoldDB" id="A0A2T7PM51"/>
<comment type="caution">
    <text evidence="1">The sequence shown here is derived from an EMBL/GenBank/DDBJ whole genome shotgun (WGS) entry which is preliminary data.</text>
</comment>
<accession>A0A2T7PM51</accession>
<protein>
    <submittedName>
        <fullName evidence="1">Uncharacterized protein</fullName>
    </submittedName>
</protein>
<sequence>MLARPPDLQARCVLDSRGLRRAASDLFTKGRGGDLAHTLTQDALPSTGCAHPSGLTSRAPSSSSFFFFGLHLQPLEVAVSSNAVHPLASAHTSVAPFVSLLEACPDSSRMSKPYNRLFRVGWSGL</sequence>
<keyword evidence="2" id="KW-1185">Reference proteome</keyword>
<gene>
    <name evidence="1" type="ORF">C0Q70_05783</name>
</gene>